<feature type="transmembrane region" description="Helical" evidence="1">
    <location>
        <begin position="316"/>
        <end position="332"/>
    </location>
</feature>
<comment type="caution">
    <text evidence="2">The sequence shown here is derived from an EMBL/GenBank/DDBJ whole genome shotgun (WGS) entry which is preliminary data.</text>
</comment>
<proteinExistence type="predicted"/>
<gene>
    <name evidence="2" type="ORF">CH338_00415</name>
</gene>
<feature type="transmembrane region" description="Helical" evidence="1">
    <location>
        <begin position="134"/>
        <end position="160"/>
    </location>
</feature>
<feature type="transmembrane region" description="Helical" evidence="1">
    <location>
        <begin position="101"/>
        <end position="128"/>
    </location>
</feature>
<evidence type="ECO:0000313" key="3">
    <source>
        <dbReference type="Proteomes" id="UP000248863"/>
    </source>
</evidence>
<evidence type="ECO:0000313" key="2">
    <source>
        <dbReference type="EMBL" id="RAI42253.1"/>
    </source>
</evidence>
<name>A0A327KX53_9BRAD</name>
<sequence length="360" mass="39804">MNVDAVKGAYYTSRPVVFIGAGMCLQLRMSIPFKMLRRGLIVAAVILSFVYIYKYLTTGAASEASRYALRDAIGVGYITVAIAAAIIVGFVMTVRIRPMEVAVLSILMAAVVLSGSRSSFITIGIMIISYYAPFILVPFAAVSLAAILFVLTTPFIQLIVDPDTLRQMFYKLPAAVVEIISIQRYSESEVNVGWRGFETFRAFSHVWDEGALAALFGTGWHGVVPILWRIKLGAEILTDIPVLHNAWAFIFLRSGCAGLAAIFVQFWLWSSLFRRRLRSDFDSSAHEIRGFASGLLLVSIVNIPTIASVYNPGGSGQIIGILFGCCIGYYVNDRNITKALIKKDKTPRYRGRSDMRRTDH</sequence>
<dbReference type="Proteomes" id="UP000248863">
    <property type="component" value="Unassembled WGS sequence"/>
</dbReference>
<keyword evidence="1" id="KW-0472">Membrane</keyword>
<feature type="transmembrane region" description="Helical" evidence="1">
    <location>
        <begin position="290"/>
        <end position="310"/>
    </location>
</feature>
<keyword evidence="1" id="KW-1133">Transmembrane helix</keyword>
<feature type="transmembrane region" description="Helical" evidence="1">
    <location>
        <begin position="248"/>
        <end position="269"/>
    </location>
</feature>
<feature type="transmembrane region" description="Helical" evidence="1">
    <location>
        <begin position="35"/>
        <end position="53"/>
    </location>
</feature>
<organism evidence="2 3">
    <name type="scientific">Rhodoplanes elegans</name>
    <dbReference type="NCBI Taxonomy" id="29408"/>
    <lineage>
        <taxon>Bacteria</taxon>
        <taxon>Pseudomonadati</taxon>
        <taxon>Pseudomonadota</taxon>
        <taxon>Alphaproteobacteria</taxon>
        <taxon>Hyphomicrobiales</taxon>
        <taxon>Nitrobacteraceae</taxon>
        <taxon>Rhodoplanes</taxon>
    </lineage>
</organism>
<keyword evidence="1" id="KW-0812">Transmembrane</keyword>
<dbReference type="AlphaFoldDB" id="A0A327KX53"/>
<accession>A0A327KX53</accession>
<protein>
    <submittedName>
        <fullName evidence="2">Uncharacterized protein</fullName>
    </submittedName>
</protein>
<feature type="transmembrane region" description="Helical" evidence="1">
    <location>
        <begin position="73"/>
        <end position="94"/>
    </location>
</feature>
<reference evidence="2 3" key="1">
    <citation type="submission" date="2017-07" db="EMBL/GenBank/DDBJ databases">
        <title>Draft Genome Sequences of Select Purple Nonsulfur Bacteria.</title>
        <authorList>
            <person name="Lasarre B."/>
            <person name="Mckinlay J.B."/>
        </authorList>
    </citation>
    <scope>NUCLEOTIDE SEQUENCE [LARGE SCALE GENOMIC DNA]</scope>
    <source>
        <strain evidence="2 3">DSM 11907</strain>
    </source>
</reference>
<dbReference type="EMBL" id="NPEU01000002">
    <property type="protein sequence ID" value="RAI42253.1"/>
    <property type="molecule type" value="Genomic_DNA"/>
</dbReference>
<evidence type="ECO:0000256" key="1">
    <source>
        <dbReference type="SAM" id="Phobius"/>
    </source>
</evidence>
<feature type="transmembrane region" description="Helical" evidence="1">
    <location>
        <begin position="210"/>
        <end position="228"/>
    </location>
</feature>
<keyword evidence="3" id="KW-1185">Reference proteome</keyword>